<dbReference type="AlphaFoldDB" id="A0A975GS77"/>
<name>A0A975GS77_9BACT</name>
<dbReference type="Proteomes" id="UP000663722">
    <property type="component" value="Chromosome"/>
</dbReference>
<keyword evidence="2" id="KW-1185">Reference proteome</keyword>
<evidence type="ECO:0000313" key="1">
    <source>
        <dbReference type="EMBL" id="QTA91770.1"/>
    </source>
</evidence>
<proteinExistence type="predicted"/>
<evidence type="ECO:0000313" key="2">
    <source>
        <dbReference type="Proteomes" id="UP000663722"/>
    </source>
</evidence>
<sequence length="250" mass="27293">MLFLIVRISFRAVSKVLGVLSGYLGIPKAPCAQTIINWVTRLSIAKMRNPAYLNCPSADKSGFANGFLWIMDISIGSGSGKILTILALNPKHHILNNGSPTLKNVHCVAVGVAESWTGEAIADFLQKVIGVAERPVGYLRDGGTDLAKSVKVLGERGLPGISVDDISHIIANLFKHEYQKHPMFDKFISACGKISRNLRQTVLACLAPPKVSTKARFMNLQRLTIWADKLLKLSPRGRAAKDSVLSRQHK</sequence>
<accession>A0A975GS77</accession>
<protein>
    <submittedName>
        <fullName evidence="1">Uncharacterized protein</fullName>
    </submittedName>
</protein>
<dbReference type="EMBL" id="CP061800">
    <property type="protein sequence ID" value="QTA91770.1"/>
    <property type="molecule type" value="Genomic_DNA"/>
</dbReference>
<reference evidence="1" key="1">
    <citation type="journal article" date="2021" name="Microb. Physiol.">
        <title>Proteogenomic Insights into the Physiology of Marine, Sulfate-Reducing, Filamentous Desulfonema limicola and Desulfonema magnum.</title>
        <authorList>
            <person name="Schnaars V."/>
            <person name="Wohlbrand L."/>
            <person name="Scheve S."/>
            <person name="Hinrichs C."/>
            <person name="Reinhardt R."/>
            <person name="Rabus R."/>
        </authorList>
    </citation>
    <scope>NUCLEOTIDE SEQUENCE</scope>
    <source>
        <strain evidence="1">4be13</strain>
    </source>
</reference>
<dbReference type="KEGG" id="dmm:dnm_078440"/>
<organism evidence="1 2">
    <name type="scientific">Desulfonema magnum</name>
    <dbReference type="NCBI Taxonomy" id="45655"/>
    <lineage>
        <taxon>Bacteria</taxon>
        <taxon>Pseudomonadati</taxon>
        <taxon>Thermodesulfobacteriota</taxon>
        <taxon>Desulfobacteria</taxon>
        <taxon>Desulfobacterales</taxon>
        <taxon>Desulfococcaceae</taxon>
        <taxon>Desulfonema</taxon>
    </lineage>
</organism>
<gene>
    <name evidence="1" type="ORF">dnm_078440</name>
</gene>